<evidence type="ECO:0000256" key="3">
    <source>
        <dbReference type="ARBA" id="ARBA00006001"/>
    </source>
</evidence>
<dbReference type="PIRSF" id="PIRSF017184">
    <property type="entry name" value="Nnr"/>
    <property type="match status" value="1"/>
</dbReference>
<dbReference type="InterPro" id="IPR000631">
    <property type="entry name" value="CARKD"/>
</dbReference>
<dbReference type="NCBIfam" id="TIGR00197">
    <property type="entry name" value="yjeF_nterm"/>
    <property type="match status" value="1"/>
</dbReference>
<evidence type="ECO:0000256" key="4">
    <source>
        <dbReference type="ARBA" id="ARBA00009524"/>
    </source>
</evidence>
<evidence type="ECO:0000259" key="20">
    <source>
        <dbReference type="PROSITE" id="PS51383"/>
    </source>
</evidence>
<comment type="similarity">
    <text evidence="4 19">In the C-terminal section; belongs to the NnrD/CARKD family.</text>
</comment>
<comment type="similarity">
    <text evidence="17">Belongs to the NnrD/CARKD family.</text>
</comment>
<evidence type="ECO:0000256" key="10">
    <source>
        <dbReference type="ARBA" id="ARBA00023027"/>
    </source>
</evidence>
<dbReference type="InterPro" id="IPR004443">
    <property type="entry name" value="YjeF_N_dom"/>
</dbReference>
<evidence type="ECO:0000256" key="12">
    <source>
        <dbReference type="ARBA" id="ARBA00023239"/>
    </source>
</evidence>
<dbReference type="HAMAP" id="MF_01965">
    <property type="entry name" value="NADHX_dehydratase"/>
    <property type="match status" value="1"/>
</dbReference>
<organism evidence="22">
    <name type="scientific">Prosthecochloris aestuarii</name>
    <dbReference type="NCBI Taxonomy" id="1102"/>
    <lineage>
        <taxon>Bacteria</taxon>
        <taxon>Pseudomonadati</taxon>
        <taxon>Chlorobiota</taxon>
        <taxon>Chlorobiia</taxon>
        <taxon>Chlorobiales</taxon>
        <taxon>Chlorobiaceae</taxon>
        <taxon>Prosthecochloris</taxon>
    </lineage>
</organism>
<evidence type="ECO:0000313" key="22">
    <source>
        <dbReference type="EMBL" id="HED31802.1"/>
    </source>
</evidence>
<evidence type="ECO:0000256" key="9">
    <source>
        <dbReference type="ARBA" id="ARBA00022958"/>
    </source>
</evidence>
<feature type="binding site" evidence="18">
    <location>
        <position position="180"/>
    </location>
    <ligand>
        <name>(6S)-NADPHX</name>
        <dbReference type="ChEBI" id="CHEBI:64076"/>
    </ligand>
</feature>
<keyword evidence="6 17" id="KW-0547">Nucleotide-binding</keyword>
<keyword evidence="11 18" id="KW-0413">Isomerase</keyword>
<comment type="cofactor">
    <cofactor evidence="17">
        <name>Mg(2+)</name>
        <dbReference type="ChEBI" id="CHEBI:18420"/>
    </cofactor>
</comment>
<dbReference type="PANTHER" id="PTHR12592">
    <property type="entry name" value="ATP-DEPENDENT (S)-NAD(P)H-HYDRATE DEHYDRATASE FAMILY MEMBER"/>
    <property type="match status" value="1"/>
</dbReference>
<dbReference type="NCBIfam" id="TIGR00196">
    <property type="entry name" value="yjeF_cterm"/>
    <property type="match status" value="1"/>
</dbReference>
<comment type="cofactor">
    <cofactor evidence="18 19">
        <name>K(+)</name>
        <dbReference type="ChEBI" id="CHEBI:29103"/>
    </cofactor>
    <text evidence="18 19">Binds 1 potassium ion per subunit.</text>
</comment>
<proteinExistence type="inferred from homology"/>
<dbReference type="CDD" id="cd01171">
    <property type="entry name" value="YXKO-related"/>
    <property type="match status" value="1"/>
</dbReference>
<dbReference type="PROSITE" id="PS51385">
    <property type="entry name" value="YJEF_N"/>
    <property type="match status" value="1"/>
</dbReference>
<feature type="binding site" evidence="17">
    <location>
        <position position="284"/>
    </location>
    <ligand>
        <name>(6S)-NADPHX</name>
        <dbReference type="ChEBI" id="CHEBI:64076"/>
    </ligand>
</feature>
<comment type="caution">
    <text evidence="22">The sequence shown here is derived from an EMBL/GenBank/DDBJ whole genome shotgun (WGS) entry which is preliminary data.</text>
</comment>
<keyword evidence="7 17" id="KW-0067">ATP-binding</keyword>
<keyword evidence="5 18" id="KW-0479">Metal-binding</keyword>
<keyword evidence="8 17" id="KW-0521">NADP</keyword>
<dbReference type="SUPFAM" id="SSF64153">
    <property type="entry name" value="YjeF N-terminal domain-like"/>
    <property type="match status" value="1"/>
</dbReference>
<keyword evidence="12 17" id="KW-0456">Lyase</keyword>
<evidence type="ECO:0000256" key="2">
    <source>
        <dbReference type="ARBA" id="ARBA00000909"/>
    </source>
</evidence>
<feature type="binding site" evidence="17">
    <location>
        <position position="344"/>
    </location>
    <ligand>
        <name>(6S)-NADPHX</name>
        <dbReference type="ChEBI" id="CHEBI:64076"/>
    </ligand>
</feature>
<dbReference type="GO" id="GO:0110051">
    <property type="term" value="P:metabolite repair"/>
    <property type="evidence" value="ECO:0007669"/>
    <property type="project" value="TreeGrafter"/>
</dbReference>
<feature type="binding site" evidence="18">
    <location>
        <position position="138"/>
    </location>
    <ligand>
        <name>K(+)</name>
        <dbReference type="ChEBI" id="CHEBI:29103"/>
    </ligand>
</feature>
<evidence type="ECO:0000256" key="18">
    <source>
        <dbReference type="HAMAP-Rule" id="MF_01966"/>
    </source>
</evidence>
<evidence type="ECO:0000256" key="15">
    <source>
        <dbReference type="ARBA" id="ARBA00048238"/>
    </source>
</evidence>
<evidence type="ECO:0000256" key="14">
    <source>
        <dbReference type="ARBA" id="ARBA00025153"/>
    </source>
</evidence>
<dbReference type="GO" id="GO:0052855">
    <property type="term" value="F:ADP-dependent NAD(P)H-hydrate dehydratase activity"/>
    <property type="evidence" value="ECO:0007669"/>
    <property type="project" value="UniProtKB-UniRule"/>
</dbReference>
<evidence type="ECO:0000256" key="6">
    <source>
        <dbReference type="ARBA" id="ARBA00022741"/>
    </source>
</evidence>
<evidence type="ECO:0000256" key="13">
    <source>
        <dbReference type="ARBA" id="ARBA00023268"/>
    </source>
</evidence>
<protein>
    <recommendedName>
        <fullName evidence="19">Bifunctional NAD(P)H-hydrate repair enzyme</fullName>
    </recommendedName>
    <alternativeName>
        <fullName evidence="19">Nicotinamide nucleotide repair protein</fullName>
    </alternativeName>
    <domain>
        <recommendedName>
            <fullName evidence="19">ADP-dependent (S)-NAD(P)H-hydrate dehydratase</fullName>
            <ecNumber evidence="19">4.2.1.136</ecNumber>
        </recommendedName>
        <alternativeName>
            <fullName evidence="19">ADP-dependent NAD(P)HX dehydratase</fullName>
        </alternativeName>
    </domain>
    <domain>
        <recommendedName>
            <fullName evidence="19">NAD(P)H-hydrate epimerase</fullName>
            <ecNumber evidence="19">5.1.99.6</ecNumber>
        </recommendedName>
    </domain>
</protein>
<dbReference type="PANTHER" id="PTHR12592:SF0">
    <property type="entry name" value="ATP-DEPENDENT (S)-NAD(P)H-HYDRATE DEHYDRATASE"/>
    <property type="match status" value="1"/>
</dbReference>
<evidence type="ECO:0000256" key="7">
    <source>
        <dbReference type="ARBA" id="ARBA00022840"/>
    </source>
</evidence>
<feature type="binding site" evidence="17">
    <location>
        <position position="466"/>
    </location>
    <ligand>
        <name>(6S)-NADPHX</name>
        <dbReference type="ChEBI" id="CHEBI:64076"/>
    </ligand>
</feature>
<dbReference type="EMBL" id="DSBW01000200">
    <property type="protein sequence ID" value="HED31802.1"/>
    <property type="molecule type" value="Genomic_DNA"/>
</dbReference>
<comment type="similarity">
    <text evidence="18">Belongs to the NnrE/AIBP family.</text>
</comment>
<feature type="binding site" evidence="18">
    <location>
        <position position="65"/>
    </location>
    <ligand>
        <name>K(+)</name>
        <dbReference type="ChEBI" id="CHEBI:29103"/>
    </ligand>
</feature>
<dbReference type="InterPro" id="IPR030677">
    <property type="entry name" value="Nnr"/>
</dbReference>
<dbReference type="EC" id="5.1.99.6" evidence="19"/>
<gene>
    <name evidence="18" type="primary">nnrE</name>
    <name evidence="17" type="synonym">nnrD</name>
    <name evidence="22" type="ORF">ENN50_09045</name>
</gene>
<feature type="binding site" evidence="17">
    <location>
        <position position="465"/>
    </location>
    <ligand>
        <name>AMP</name>
        <dbReference type="ChEBI" id="CHEBI:456215"/>
    </ligand>
</feature>
<dbReference type="GO" id="GO:0005524">
    <property type="term" value="F:ATP binding"/>
    <property type="evidence" value="ECO:0007669"/>
    <property type="project" value="UniProtKB-UniRule"/>
</dbReference>
<name>A0A831SU98_PROAE</name>
<evidence type="ECO:0000256" key="19">
    <source>
        <dbReference type="PIRNR" id="PIRNR017184"/>
    </source>
</evidence>
<dbReference type="PROSITE" id="PS51383">
    <property type="entry name" value="YJEF_C_3"/>
    <property type="match status" value="1"/>
</dbReference>
<dbReference type="InterPro" id="IPR029056">
    <property type="entry name" value="Ribokinase-like"/>
</dbReference>
<feature type="binding site" evidence="17">
    <location>
        <begin position="436"/>
        <end position="440"/>
    </location>
    <ligand>
        <name>AMP</name>
        <dbReference type="ChEBI" id="CHEBI:456215"/>
    </ligand>
</feature>
<comment type="function">
    <text evidence="14 19">Bifunctional enzyme that catalyzes the epimerization of the S- and R-forms of NAD(P)HX and the dehydration of the S-form of NAD(P)HX at the expense of ADP, which is converted to AMP. This allows the repair of both epimers of NAD(P)HX, a damaged form of NAD(P)H that is a result of enzymatic or heat-dependent hydration.</text>
</comment>
<evidence type="ECO:0000256" key="17">
    <source>
        <dbReference type="HAMAP-Rule" id="MF_01965"/>
    </source>
</evidence>
<dbReference type="InterPro" id="IPR036652">
    <property type="entry name" value="YjeF_N_dom_sf"/>
</dbReference>
<comment type="subunit">
    <text evidence="17">Homotetramer.</text>
</comment>
<comment type="catalytic activity">
    <reaction evidence="16 17 19">
        <text>(6S)-NADPHX + ADP = AMP + phosphate + NADPH + H(+)</text>
        <dbReference type="Rhea" id="RHEA:32235"/>
        <dbReference type="ChEBI" id="CHEBI:15378"/>
        <dbReference type="ChEBI" id="CHEBI:43474"/>
        <dbReference type="ChEBI" id="CHEBI:57783"/>
        <dbReference type="ChEBI" id="CHEBI:64076"/>
        <dbReference type="ChEBI" id="CHEBI:456215"/>
        <dbReference type="ChEBI" id="CHEBI:456216"/>
        <dbReference type="EC" id="4.2.1.136"/>
    </reaction>
</comment>
<dbReference type="GO" id="GO:0046496">
    <property type="term" value="P:nicotinamide nucleotide metabolic process"/>
    <property type="evidence" value="ECO:0007669"/>
    <property type="project" value="UniProtKB-UniRule"/>
</dbReference>
<keyword evidence="13" id="KW-0511">Multifunctional enzyme</keyword>
<sequence length="529" mass="55705">MKPILTGEEMALADRGAIEKLHTSETRLMELAGREASVIISDMVSPGSSSLDECSFLLVCGKGNNGGDGFVLARHLLNKGAAVDVLLLYPSPLLRDINRDGLAILEAYLPCYPGLRIFSSEEEALPYTAEQQYSAIIDAVLGTGLHLERNDTPLRDPAKAGIELINSYRTRTGSPVISLDLPSGLDATSGYASKPSVQADATITMAYKKTGFFFNSGPVLAGEVHTAEISIPECIVPPTCCRETDIGYASRCFPLRSPSSAKHTNGKVLVIAGSSSTTSSMTGAAILSTRAALACGAGYVCTSVPSEARTAIHTSVPAATVVSRERDILEEKIAWADAIVLGCGLGRTEMDRSLVTSLLSDPVMKKKKLVLDADALFAIASERFPLHEANLEDAVLTPHAGEFSRLSGLDTGIITSWPLEYLKEFSSDNKVSILLKGNPTLVASPDGTLHLNSSGTEALATAGTGDILAGMIGAFAARGLSVFDAASVAAWFHGRAGDLAGDISSLVTTEQVLDAIAKAIEEIFSIEEQ</sequence>
<dbReference type="SUPFAM" id="SSF53613">
    <property type="entry name" value="Ribokinase-like"/>
    <property type="match status" value="1"/>
</dbReference>
<dbReference type="EC" id="4.2.1.136" evidence="19"/>
<comment type="function">
    <text evidence="17">Catalyzes the dehydration of the S-form of NAD(P)HX at the expense of ADP, which is converted to AMP. Together with NAD(P)HX epimerase, which catalyzes the epimerization of the S- and R-forms, the enzyme allows the repair of both epimers of NAD(P)HX, a damaged form of NAD(P)H that is a result of enzymatic or heat-dependent hydration.</text>
</comment>
<accession>A0A831SU98</accession>
<comment type="catalytic activity">
    <reaction evidence="1 18 19">
        <text>(6R)-NADHX = (6S)-NADHX</text>
        <dbReference type="Rhea" id="RHEA:32215"/>
        <dbReference type="ChEBI" id="CHEBI:64074"/>
        <dbReference type="ChEBI" id="CHEBI:64075"/>
        <dbReference type="EC" id="5.1.99.6"/>
    </reaction>
</comment>
<feature type="domain" description="YjeF N-terminal" evidence="21">
    <location>
        <begin position="10"/>
        <end position="237"/>
    </location>
</feature>
<dbReference type="GO" id="GO:0046872">
    <property type="term" value="F:metal ion binding"/>
    <property type="evidence" value="ECO:0007669"/>
    <property type="project" value="UniProtKB-UniRule"/>
</dbReference>
<keyword evidence="9 18" id="KW-0630">Potassium</keyword>
<feature type="binding site" evidence="17">
    <location>
        <position position="399"/>
    </location>
    <ligand>
        <name>(6S)-NADPHX</name>
        <dbReference type="ChEBI" id="CHEBI:64076"/>
    </ligand>
</feature>
<comment type="function">
    <text evidence="18">Catalyzes the epimerization of the S- and R-forms of NAD(P)HX, a damaged form of NAD(P)H that is a result of enzymatic or heat-dependent hydration. This is a prerequisite for the S-specific NAD(P)H-hydrate dehydratase to allow the repair of both epimers of NAD(P)HX.</text>
</comment>
<evidence type="ECO:0000256" key="8">
    <source>
        <dbReference type="ARBA" id="ARBA00022857"/>
    </source>
</evidence>
<dbReference type="Proteomes" id="UP000886335">
    <property type="component" value="Unassembled WGS sequence"/>
</dbReference>
<comment type="caution">
    <text evidence="18">Lacks conserved residue(s) required for the propagation of feature annotation.</text>
</comment>
<comment type="catalytic activity">
    <reaction evidence="15 17 19">
        <text>(6S)-NADHX + ADP = AMP + phosphate + NADH + H(+)</text>
        <dbReference type="Rhea" id="RHEA:32223"/>
        <dbReference type="ChEBI" id="CHEBI:15378"/>
        <dbReference type="ChEBI" id="CHEBI:43474"/>
        <dbReference type="ChEBI" id="CHEBI:57945"/>
        <dbReference type="ChEBI" id="CHEBI:64074"/>
        <dbReference type="ChEBI" id="CHEBI:456215"/>
        <dbReference type="ChEBI" id="CHEBI:456216"/>
        <dbReference type="EC" id="4.2.1.136"/>
    </reaction>
</comment>
<dbReference type="HAMAP" id="MF_01966">
    <property type="entry name" value="NADHX_epimerase"/>
    <property type="match status" value="1"/>
</dbReference>
<reference evidence="22" key="1">
    <citation type="journal article" date="2020" name="mSystems">
        <title>Genome- and Community-Level Interaction Insights into Carbon Utilization and Element Cycling Functions of Hydrothermarchaeota in Hydrothermal Sediment.</title>
        <authorList>
            <person name="Zhou Z."/>
            <person name="Liu Y."/>
            <person name="Xu W."/>
            <person name="Pan J."/>
            <person name="Luo Z.H."/>
            <person name="Li M."/>
        </authorList>
    </citation>
    <scope>NUCLEOTIDE SEQUENCE [LARGE SCALE GENOMIC DNA]</scope>
    <source>
        <strain evidence="22">SpSt-1181</strain>
    </source>
</reference>
<feature type="binding site" evidence="18">
    <location>
        <begin position="64"/>
        <end position="68"/>
    </location>
    <ligand>
        <name>(6S)-NADPHX</name>
        <dbReference type="ChEBI" id="CHEBI:64076"/>
    </ligand>
</feature>
<evidence type="ECO:0000256" key="5">
    <source>
        <dbReference type="ARBA" id="ARBA00022723"/>
    </source>
</evidence>
<dbReference type="Pfam" id="PF01256">
    <property type="entry name" value="Carb_kinase"/>
    <property type="match status" value="1"/>
</dbReference>
<dbReference type="GO" id="GO:0052856">
    <property type="term" value="F:NAD(P)HX epimerase activity"/>
    <property type="evidence" value="ECO:0007669"/>
    <property type="project" value="UniProtKB-UniRule"/>
</dbReference>
<dbReference type="Pfam" id="PF03853">
    <property type="entry name" value="YjeF_N"/>
    <property type="match status" value="1"/>
</dbReference>
<evidence type="ECO:0000256" key="11">
    <source>
        <dbReference type="ARBA" id="ARBA00023235"/>
    </source>
</evidence>
<feature type="domain" description="YjeF C-terminal" evidence="20">
    <location>
        <begin position="245"/>
        <end position="523"/>
    </location>
</feature>
<dbReference type="AlphaFoldDB" id="A0A831SU98"/>
<evidence type="ECO:0000256" key="16">
    <source>
        <dbReference type="ARBA" id="ARBA00049209"/>
    </source>
</evidence>
<comment type="catalytic activity">
    <reaction evidence="2 18 19">
        <text>(6R)-NADPHX = (6S)-NADPHX</text>
        <dbReference type="Rhea" id="RHEA:32227"/>
        <dbReference type="ChEBI" id="CHEBI:64076"/>
        <dbReference type="ChEBI" id="CHEBI:64077"/>
        <dbReference type="EC" id="5.1.99.6"/>
    </reaction>
</comment>
<feature type="binding site" evidence="18">
    <location>
        <position position="183"/>
    </location>
    <ligand>
        <name>K(+)</name>
        <dbReference type="ChEBI" id="CHEBI:29103"/>
    </ligand>
</feature>
<dbReference type="Gene3D" id="3.40.50.10260">
    <property type="entry name" value="YjeF N-terminal domain"/>
    <property type="match status" value="1"/>
</dbReference>
<evidence type="ECO:0000259" key="21">
    <source>
        <dbReference type="PROSITE" id="PS51385"/>
    </source>
</evidence>
<comment type="similarity">
    <text evidence="3 19">In the N-terminal section; belongs to the NnrE/AIBP family.</text>
</comment>
<dbReference type="Gene3D" id="3.40.1190.20">
    <property type="match status" value="1"/>
</dbReference>
<keyword evidence="10 17" id="KW-0520">NAD</keyword>
<evidence type="ECO:0000256" key="1">
    <source>
        <dbReference type="ARBA" id="ARBA00000013"/>
    </source>
</evidence>